<organism evidence="5 8">
    <name type="scientific">Rotaria magnacalcarata</name>
    <dbReference type="NCBI Taxonomy" id="392030"/>
    <lineage>
        <taxon>Eukaryota</taxon>
        <taxon>Metazoa</taxon>
        <taxon>Spiralia</taxon>
        <taxon>Gnathifera</taxon>
        <taxon>Rotifera</taxon>
        <taxon>Eurotatoria</taxon>
        <taxon>Bdelloidea</taxon>
        <taxon>Philodinida</taxon>
        <taxon>Philodinidae</taxon>
        <taxon>Rotaria</taxon>
    </lineage>
</organism>
<dbReference type="EMBL" id="CAJNRG010004426">
    <property type="protein sequence ID" value="CAF2066217.1"/>
    <property type="molecule type" value="Genomic_DNA"/>
</dbReference>
<dbReference type="PANTHER" id="PTHR13789:SF309">
    <property type="entry name" value="PUTATIVE (AFU_ORTHOLOGUE AFUA_6G14510)-RELATED"/>
    <property type="match status" value="1"/>
</dbReference>
<keyword evidence="1" id="KW-0560">Oxidoreductase</keyword>
<comment type="caution">
    <text evidence="5">The sequence shown here is derived from an EMBL/GenBank/DDBJ whole genome shotgun (WGS) entry which is preliminary data.</text>
</comment>
<dbReference type="EMBL" id="CAJOBG010009338">
    <property type="protein sequence ID" value="CAF4264082.1"/>
    <property type="molecule type" value="Genomic_DNA"/>
</dbReference>
<dbReference type="InterPro" id="IPR050493">
    <property type="entry name" value="FAD-dep_Monooxygenase_BioMet"/>
</dbReference>
<evidence type="ECO:0000313" key="6">
    <source>
        <dbReference type="EMBL" id="CAF3974855.1"/>
    </source>
</evidence>
<dbReference type="Gene3D" id="3.50.50.60">
    <property type="entry name" value="FAD/NAD(P)-binding domain"/>
    <property type="match status" value="1"/>
</dbReference>
<evidence type="ECO:0000313" key="5">
    <source>
        <dbReference type="EMBL" id="CAF2131988.1"/>
    </source>
</evidence>
<dbReference type="GO" id="GO:0071949">
    <property type="term" value="F:FAD binding"/>
    <property type="evidence" value="ECO:0007669"/>
    <property type="project" value="InterPro"/>
</dbReference>
<evidence type="ECO:0000313" key="9">
    <source>
        <dbReference type="Proteomes" id="UP000663866"/>
    </source>
</evidence>
<evidence type="ECO:0000313" key="8">
    <source>
        <dbReference type="Proteomes" id="UP000663856"/>
    </source>
</evidence>
<dbReference type="Proteomes" id="UP000663866">
    <property type="component" value="Unassembled WGS sequence"/>
</dbReference>
<dbReference type="Proteomes" id="UP000663842">
    <property type="component" value="Unassembled WGS sequence"/>
</dbReference>
<evidence type="ECO:0000259" key="3">
    <source>
        <dbReference type="Pfam" id="PF01494"/>
    </source>
</evidence>
<dbReference type="EMBL" id="CAJOBF010001688">
    <property type="protein sequence ID" value="CAF3974855.1"/>
    <property type="molecule type" value="Genomic_DNA"/>
</dbReference>
<dbReference type="SUPFAM" id="SSF51905">
    <property type="entry name" value="FAD/NAD(P)-binding domain"/>
    <property type="match status" value="1"/>
</dbReference>
<dbReference type="PRINTS" id="PR00420">
    <property type="entry name" value="RNGMNOXGNASE"/>
</dbReference>
<gene>
    <name evidence="7" type="ORF">OVN521_LOCUS29726</name>
    <name evidence="6" type="ORF">UXM345_LOCUS14696</name>
    <name evidence="5" type="ORF">WKI299_LOCUS26484</name>
    <name evidence="4" type="ORF">XDN619_LOCUS11576</name>
</gene>
<accession>A0A816WE22</accession>
<protein>
    <recommendedName>
        <fullName evidence="3">FAD-binding domain-containing protein</fullName>
    </recommendedName>
</protein>
<evidence type="ECO:0000256" key="1">
    <source>
        <dbReference type="ARBA" id="ARBA00023002"/>
    </source>
</evidence>
<evidence type="ECO:0000313" key="7">
    <source>
        <dbReference type="EMBL" id="CAF4264082.1"/>
    </source>
</evidence>
<feature type="domain" description="FAD-binding" evidence="3">
    <location>
        <begin position="81"/>
        <end position="128"/>
    </location>
</feature>
<dbReference type="InterPro" id="IPR002938">
    <property type="entry name" value="FAD-bd"/>
</dbReference>
<dbReference type="AlphaFoldDB" id="A0A816WE22"/>
<dbReference type="InterPro" id="IPR036188">
    <property type="entry name" value="FAD/NAD-bd_sf"/>
</dbReference>
<reference evidence="5" key="1">
    <citation type="submission" date="2021-02" db="EMBL/GenBank/DDBJ databases">
        <authorList>
            <person name="Nowell W R."/>
        </authorList>
    </citation>
    <scope>NUCLEOTIDE SEQUENCE</scope>
</reference>
<evidence type="ECO:0000256" key="2">
    <source>
        <dbReference type="ARBA" id="ARBA00023033"/>
    </source>
</evidence>
<evidence type="ECO:0000313" key="4">
    <source>
        <dbReference type="EMBL" id="CAF2066217.1"/>
    </source>
</evidence>
<keyword evidence="2" id="KW-0503">Monooxygenase</keyword>
<proteinExistence type="predicted"/>
<sequence>MYIDRGDFITCQIGNKGEMMWVATYHPDAPPPASGDVEWIEVNTKRELQSQLKRFPKSHPVHECAAANNKKRLLHFGLYYRQHRRDGWHRGRICLLGDSCHATLPYVGQGANMAIEDAVSLATCLEKHHFFMEPAFQEYYKQRYDRTRRVVNSARYLGLLLHSQNPVISFIAKRLGPVMIQSNVLMTMTENEFYNKCPISMKPLKGE</sequence>
<dbReference type="Proteomes" id="UP000663887">
    <property type="component" value="Unassembled WGS sequence"/>
</dbReference>
<dbReference type="Proteomes" id="UP000663856">
    <property type="component" value="Unassembled WGS sequence"/>
</dbReference>
<dbReference type="GO" id="GO:0004497">
    <property type="term" value="F:monooxygenase activity"/>
    <property type="evidence" value="ECO:0007669"/>
    <property type="project" value="UniProtKB-KW"/>
</dbReference>
<dbReference type="EMBL" id="CAJNRF010011481">
    <property type="protein sequence ID" value="CAF2131988.1"/>
    <property type="molecule type" value="Genomic_DNA"/>
</dbReference>
<dbReference type="Pfam" id="PF01494">
    <property type="entry name" value="FAD_binding_3"/>
    <property type="match status" value="1"/>
</dbReference>
<name>A0A816WE22_9BILA</name>
<dbReference type="PANTHER" id="PTHR13789">
    <property type="entry name" value="MONOOXYGENASE"/>
    <property type="match status" value="1"/>
</dbReference>
<keyword evidence="9" id="KW-1185">Reference proteome</keyword>